<dbReference type="Gene3D" id="3.40.50.10660">
    <property type="entry name" value="PrpR receptor domain-like"/>
    <property type="match status" value="1"/>
</dbReference>
<dbReference type="SMART" id="SM00091">
    <property type="entry name" value="PAS"/>
    <property type="match status" value="1"/>
</dbReference>
<dbReference type="InterPro" id="IPR003593">
    <property type="entry name" value="AAA+_ATPase"/>
</dbReference>
<organism evidence="9 10">
    <name type="scientific">Neobacillus paridis</name>
    <dbReference type="NCBI Taxonomy" id="2803862"/>
    <lineage>
        <taxon>Bacteria</taxon>
        <taxon>Bacillati</taxon>
        <taxon>Bacillota</taxon>
        <taxon>Bacilli</taxon>
        <taxon>Bacillales</taxon>
        <taxon>Bacillaceae</taxon>
        <taxon>Neobacillus</taxon>
    </lineage>
</organism>
<dbReference type="PROSITE" id="PS00676">
    <property type="entry name" value="SIGMA54_INTERACT_2"/>
    <property type="match status" value="1"/>
</dbReference>
<dbReference type="Pfam" id="PF00989">
    <property type="entry name" value="PAS"/>
    <property type="match status" value="1"/>
</dbReference>
<evidence type="ECO:0000256" key="6">
    <source>
        <dbReference type="SAM" id="Coils"/>
    </source>
</evidence>
<dbReference type="SUPFAM" id="SSF159800">
    <property type="entry name" value="PrpR receptor domain-like"/>
    <property type="match status" value="1"/>
</dbReference>
<dbReference type="Pfam" id="PF00158">
    <property type="entry name" value="Sigma54_activat"/>
    <property type="match status" value="1"/>
</dbReference>
<dbReference type="SMART" id="SM00382">
    <property type="entry name" value="AAA"/>
    <property type="match status" value="1"/>
</dbReference>
<dbReference type="PROSITE" id="PS50112">
    <property type="entry name" value="PAS"/>
    <property type="match status" value="1"/>
</dbReference>
<dbReference type="InterPro" id="IPR027417">
    <property type="entry name" value="P-loop_NTPase"/>
</dbReference>
<evidence type="ECO:0000256" key="1">
    <source>
        <dbReference type="ARBA" id="ARBA00022741"/>
    </source>
</evidence>
<dbReference type="Gene3D" id="1.10.8.60">
    <property type="match status" value="1"/>
</dbReference>
<feature type="domain" description="PAS" evidence="8">
    <location>
        <begin position="196"/>
        <end position="267"/>
    </location>
</feature>
<name>A0ABS1TUF7_9BACI</name>
<dbReference type="SUPFAM" id="SSF55785">
    <property type="entry name" value="PYP-like sensor domain (PAS domain)"/>
    <property type="match status" value="1"/>
</dbReference>
<dbReference type="PANTHER" id="PTHR32071">
    <property type="entry name" value="TRANSCRIPTIONAL REGULATORY PROTEIN"/>
    <property type="match status" value="1"/>
</dbReference>
<dbReference type="Gene3D" id="3.30.450.20">
    <property type="entry name" value="PAS domain"/>
    <property type="match status" value="1"/>
</dbReference>
<dbReference type="Gene3D" id="3.40.50.300">
    <property type="entry name" value="P-loop containing nucleotide triphosphate hydrolases"/>
    <property type="match status" value="1"/>
</dbReference>
<dbReference type="InterPro" id="IPR000014">
    <property type="entry name" value="PAS"/>
</dbReference>
<dbReference type="InterPro" id="IPR002197">
    <property type="entry name" value="HTH_Fis"/>
</dbReference>
<dbReference type="InterPro" id="IPR025662">
    <property type="entry name" value="Sigma_54_int_dom_ATP-bd_1"/>
</dbReference>
<dbReference type="Gene3D" id="3.40.50.2300">
    <property type="match status" value="1"/>
</dbReference>
<protein>
    <submittedName>
        <fullName evidence="9">Sigma 54-interacting transcriptional regulator</fullName>
    </submittedName>
</protein>
<dbReference type="InterPro" id="IPR025943">
    <property type="entry name" value="Sigma_54_int_dom_ATP-bd_2"/>
</dbReference>
<evidence type="ECO:0000256" key="3">
    <source>
        <dbReference type="ARBA" id="ARBA00023015"/>
    </source>
</evidence>
<dbReference type="Pfam" id="PF06506">
    <property type="entry name" value="PrpR_N"/>
    <property type="match status" value="1"/>
</dbReference>
<dbReference type="RefSeq" id="WP_202656169.1">
    <property type="nucleotide sequence ID" value="NZ_JAESWB010000371.1"/>
</dbReference>
<dbReference type="InterPro" id="IPR002078">
    <property type="entry name" value="Sigma_54_int"/>
</dbReference>
<dbReference type="SUPFAM" id="SSF52540">
    <property type="entry name" value="P-loop containing nucleoside triphosphate hydrolases"/>
    <property type="match status" value="1"/>
</dbReference>
<keyword evidence="4" id="KW-0238">DNA-binding</keyword>
<dbReference type="SUPFAM" id="SSF46689">
    <property type="entry name" value="Homeodomain-like"/>
    <property type="match status" value="1"/>
</dbReference>
<sequence length="630" mass="71490">MKYKMIMTSGYPEMTKMIEKVASELNFKVTVVEGILDEAVREVITLIAKGGYEVVVSRAGTANALKKVIDLPVIYSDSTNSDIMQALIRAKNLGDKVCFITYPEEGFLFDFDTMFEIIGFKVEILTYKTQEELVKQVKEAKRLGMDVVVGGGVRVKDLARSHGMKSMYITLGERSIKRALILADKVAQDRIIMKERAEKLNAVINASEEGILLLNQSGEIETLNPAIERIFKVKEEAVIGKKLKEVADSKIVQLLKDKKINSVQKGSFTFQELIVTYEPVIANHERVGTVVTCREFSKIQKLESKVRRELHSKGLVAKFTLDDIIYSGQKMENVVQVAKEYAHTDSTVLILGESGTGKELIAQGIHNASKRKDGPFVAVNLAALPDSLLESELFGYAEGAFTGANKGGRQGYFELAHEGTIFLDEIGEIPPHIQTRLLRVLQEKEVMRVGGDRVTPVNIRIIAATNQRLWELVKEGKFRSDLYFRLSVLHLRVPPLRKRKEDIPALVNNSFKQIGTDKTFHHLSKDIQNFFISYSWPGNIRQLENLVERLQLRVKNQKDENEFIQECIRETEENSDVFNEDIMIVNHGTMEQIEKQVIEQMLERYDNNRTLVAEMLGISRTTLWKKLNEY</sequence>
<dbReference type="InterPro" id="IPR058031">
    <property type="entry name" value="AAA_lid_NorR"/>
</dbReference>
<dbReference type="NCBIfam" id="TIGR00229">
    <property type="entry name" value="sensory_box"/>
    <property type="match status" value="1"/>
</dbReference>
<evidence type="ECO:0000259" key="7">
    <source>
        <dbReference type="PROSITE" id="PS50045"/>
    </source>
</evidence>
<dbReference type="PANTHER" id="PTHR32071:SF57">
    <property type="entry name" value="C4-DICARBOXYLATE TRANSPORT TRANSCRIPTIONAL REGULATORY PROTEIN DCTD"/>
    <property type="match status" value="1"/>
</dbReference>
<accession>A0ABS1TUF7</accession>
<keyword evidence="5" id="KW-0804">Transcription</keyword>
<reference evidence="9 10" key="1">
    <citation type="submission" date="2021-01" db="EMBL/GenBank/DDBJ databases">
        <title>Genome public.</title>
        <authorList>
            <person name="Liu C."/>
            <person name="Sun Q."/>
        </authorList>
    </citation>
    <scope>NUCLEOTIDE SEQUENCE [LARGE SCALE GENOMIC DNA]</scope>
    <source>
        <strain evidence="9 10">YIM B02564</strain>
    </source>
</reference>
<dbReference type="Proteomes" id="UP000623967">
    <property type="component" value="Unassembled WGS sequence"/>
</dbReference>
<dbReference type="InterPro" id="IPR035965">
    <property type="entry name" value="PAS-like_dom_sf"/>
</dbReference>
<evidence type="ECO:0000256" key="5">
    <source>
        <dbReference type="ARBA" id="ARBA00023163"/>
    </source>
</evidence>
<dbReference type="InterPro" id="IPR009057">
    <property type="entry name" value="Homeodomain-like_sf"/>
</dbReference>
<keyword evidence="1" id="KW-0547">Nucleotide-binding</keyword>
<feature type="coiled-coil region" evidence="6">
    <location>
        <begin position="540"/>
        <end position="574"/>
    </location>
</feature>
<comment type="caution">
    <text evidence="9">The sequence shown here is derived from an EMBL/GenBank/DDBJ whole genome shotgun (WGS) entry which is preliminary data.</text>
</comment>
<dbReference type="Pfam" id="PF25601">
    <property type="entry name" value="AAA_lid_14"/>
    <property type="match status" value="1"/>
</dbReference>
<dbReference type="EMBL" id="JAESWB010000371">
    <property type="protein sequence ID" value="MBL4954939.1"/>
    <property type="molecule type" value="Genomic_DNA"/>
</dbReference>
<evidence type="ECO:0000313" key="10">
    <source>
        <dbReference type="Proteomes" id="UP000623967"/>
    </source>
</evidence>
<dbReference type="PROSITE" id="PS00675">
    <property type="entry name" value="SIGMA54_INTERACT_1"/>
    <property type="match status" value="1"/>
</dbReference>
<evidence type="ECO:0000256" key="4">
    <source>
        <dbReference type="ARBA" id="ARBA00023125"/>
    </source>
</evidence>
<dbReference type="Gene3D" id="1.10.10.60">
    <property type="entry name" value="Homeodomain-like"/>
    <property type="match status" value="1"/>
</dbReference>
<dbReference type="PROSITE" id="PS00688">
    <property type="entry name" value="SIGMA54_INTERACT_3"/>
    <property type="match status" value="1"/>
</dbReference>
<dbReference type="InterPro" id="IPR010524">
    <property type="entry name" value="Sig_transdc_resp-reg_PrpR_N"/>
</dbReference>
<dbReference type="InterPro" id="IPR013767">
    <property type="entry name" value="PAS_fold"/>
</dbReference>
<dbReference type="InterPro" id="IPR025944">
    <property type="entry name" value="Sigma_54_int_dom_CS"/>
</dbReference>
<evidence type="ECO:0000256" key="2">
    <source>
        <dbReference type="ARBA" id="ARBA00022840"/>
    </source>
</evidence>
<dbReference type="PROSITE" id="PS50045">
    <property type="entry name" value="SIGMA54_INTERACT_4"/>
    <property type="match status" value="1"/>
</dbReference>
<gene>
    <name evidence="9" type="ORF">JK635_22530</name>
</gene>
<dbReference type="Pfam" id="PF02954">
    <property type="entry name" value="HTH_8"/>
    <property type="match status" value="1"/>
</dbReference>
<evidence type="ECO:0000259" key="8">
    <source>
        <dbReference type="PROSITE" id="PS50112"/>
    </source>
</evidence>
<evidence type="ECO:0000313" key="9">
    <source>
        <dbReference type="EMBL" id="MBL4954939.1"/>
    </source>
</evidence>
<keyword evidence="6" id="KW-0175">Coiled coil</keyword>
<dbReference type="PRINTS" id="PR01590">
    <property type="entry name" value="HTHFIS"/>
</dbReference>
<keyword evidence="2" id="KW-0067">ATP-binding</keyword>
<keyword evidence="3" id="KW-0805">Transcription regulation</keyword>
<dbReference type="CDD" id="cd00130">
    <property type="entry name" value="PAS"/>
    <property type="match status" value="1"/>
</dbReference>
<keyword evidence="10" id="KW-1185">Reference proteome</keyword>
<proteinExistence type="predicted"/>
<feature type="domain" description="Sigma-54 factor interaction" evidence="7">
    <location>
        <begin position="324"/>
        <end position="552"/>
    </location>
</feature>
<dbReference type="CDD" id="cd00009">
    <property type="entry name" value="AAA"/>
    <property type="match status" value="1"/>
</dbReference>